<dbReference type="AlphaFoldDB" id="A0A6J4TL30"/>
<feature type="region of interest" description="Disordered" evidence="1">
    <location>
        <begin position="51"/>
        <end position="72"/>
    </location>
</feature>
<protein>
    <submittedName>
        <fullName evidence="2">Uncharacterized protein</fullName>
    </submittedName>
</protein>
<organism evidence="2">
    <name type="scientific">uncultured Sphingomonadaceae bacterium</name>
    <dbReference type="NCBI Taxonomy" id="169976"/>
    <lineage>
        <taxon>Bacteria</taxon>
        <taxon>Pseudomonadati</taxon>
        <taxon>Pseudomonadota</taxon>
        <taxon>Alphaproteobacteria</taxon>
        <taxon>Sphingomonadales</taxon>
        <taxon>Sphingomonadaceae</taxon>
        <taxon>environmental samples</taxon>
    </lineage>
</organism>
<proteinExistence type="predicted"/>
<evidence type="ECO:0000256" key="1">
    <source>
        <dbReference type="SAM" id="MobiDB-lite"/>
    </source>
</evidence>
<feature type="region of interest" description="Disordered" evidence="1">
    <location>
        <begin position="1"/>
        <end position="24"/>
    </location>
</feature>
<name>A0A6J4TL30_9SPHN</name>
<sequence>GDEALTMRGTPGESGGSRGGERLYRWNRLEGSSHEEDRHRRRPSLRLRHRRLRRGSERVPRGGAGLRAALLL</sequence>
<feature type="non-terminal residue" evidence="2">
    <location>
        <position position="1"/>
    </location>
</feature>
<gene>
    <name evidence="2" type="ORF">AVDCRST_MAG91-2557</name>
</gene>
<accession>A0A6J4TL30</accession>
<evidence type="ECO:0000313" key="2">
    <source>
        <dbReference type="EMBL" id="CAA9526289.1"/>
    </source>
</evidence>
<feature type="non-terminal residue" evidence="2">
    <location>
        <position position="72"/>
    </location>
</feature>
<reference evidence="2" key="1">
    <citation type="submission" date="2020-02" db="EMBL/GenBank/DDBJ databases">
        <authorList>
            <person name="Meier V. D."/>
        </authorList>
    </citation>
    <scope>NUCLEOTIDE SEQUENCE</scope>
    <source>
        <strain evidence="2">AVDCRST_MAG91</strain>
    </source>
</reference>
<dbReference type="EMBL" id="CADCVX010000455">
    <property type="protein sequence ID" value="CAA9526289.1"/>
    <property type="molecule type" value="Genomic_DNA"/>
</dbReference>